<keyword evidence="1" id="KW-0812">Transmembrane</keyword>
<dbReference type="AlphaFoldDB" id="A0A6C0HF13"/>
<dbReference type="EMBL" id="MN739936">
    <property type="protein sequence ID" value="QHT78736.1"/>
    <property type="molecule type" value="Genomic_DNA"/>
</dbReference>
<keyword evidence="1" id="KW-0472">Membrane</keyword>
<accession>A0A6C0HF13</accession>
<feature type="transmembrane region" description="Helical" evidence="1">
    <location>
        <begin position="71"/>
        <end position="91"/>
    </location>
</feature>
<protein>
    <submittedName>
        <fullName evidence="2">Uncharacterized protein</fullName>
    </submittedName>
</protein>
<reference evidence="2" key="1">
    <citation type="journal article" date="2020" name="Nature">
        <title>Giant virus diversity and host interactions through global metagenomics.</title>
        <authorList>
            <person name="Schulz F."/>
            <person name="Roux S."/>
            <person name="Paez-Espino D."/>
            <person name="Jungbluth S."/>
            <person name="Walsh D.A."/>
            <person name="Denef V.J."/>
            <person name="McMahon K.D."/>
            <person name="Konstantinidis K.T."/>
            <person name="Eloe-Fadrosh E.A."/>
            <person name="Kyrpides N.C."/>
            <person name="Woyke T."/>
        </authorList>
    </citation>
    <scope>NUCLEOTIDE SEQUENCE</scope>
    <source>
        <strain evidence="2">GVMAG-M-3300023179-92</strain>
    </source>
</reference>
<evidence type="ECO:0000256" key="1">
    <source>
        <dbReference type="SAM" id="Phobius"/>
    </source>
</evidence>
<sequence>MDIDKQIASLESKNVFSFDSSSSPKLIIAKILTLFVVGSIVTYMIKPMMIIKLKFDGETQRCSYEIIKKKFLIVSVIMTILLFFIISQFNII</sequence>
<evidence type="ECO:0000313" key="2">
    <source>
        <dbReference type="EMBL" id="QHT78736.1"/>
    </source>
</evidence>
<feature type="transmembrane region" description="Helical" evidence="1">
    <location>
        <begin position="26"/>
        <end position="45"/>
    </location>
</feature>
<name>A0A6C0HF13_9ZZZZ</name>
<proteinExistence type="predicted"/>
<organism evidence="2">
    <name type="scientific">viral metagenome</name>
    <dbReference type="NCBI Taxonomy" id="1070528"/>
    <lineage>
        <taxon>unclassified sequences</taxon>
        <taxon>metagenomes</taxon>
        <taxon>organismal metagenomes</taxon>
    </lineage>
</organism>
<keyword evidence="1" id="KW-1133">Transmembrane helix</keyword>